<name>A0AAD4MPW1_9BILA</name>
<feature type="chain" id="PRO_5042011873" evidence="1">
    <location>
        <begin position="19"/>
        <end position="117"/>
    </location>
</feature>
<dbReference type="EMBL" id="JAKKPZ010000105">
    <property type="protein sequence ID" value="KAI1702097.1"/>
    <property type="molecule type" value="Genomic_DNA"/>
</dbReference>
<keyword evidence="1" id="KW-0732">Signal</keyword>
<gene>
    <name evidence="2" type="ORF">DdX_15690</name>
</gene>
<proteinExistence type="predicted"/>
<sequence length="117" mass="13335">MIYLLSFTISILVLTVSSKQMAMFVPSNQADFYALDGYYWVCKDTMCHPAVVETEKSPLVTAGGAMYKRTDFPNQSPYPTRFFVADMETVPKSYSEDDFQRKLARGNFFASMHISRS</sequence>
<evidence type="ECO:0000313" key="2">
    <source>
        <dbReference type="EMBL" id="KAI1702097.1"/>
    </source>
</evidence>
<dbReference type="Proteomes" id="UP001201812">
    <property type="component" value="Unassembled WGS sequence"/>
</dbReference>
<comment type="caution">
    <text evidence="2">The sequence shown here is derived from an EMBL/GenBank/DDBJ whole genome shotgun (WGS) entry which is preliminary data.</text>
</comment>
<reference evidence="2" key="1">
    <citation type="submission" date="2022-01" db="EMBL/GenBank/DDBJ databases">
        <title>Genome Sequence Resource for Two Populations of Ditylenchus destructor, the Migratory Endoparasitic Phytonematode.</title>
        <authorList>
            <person name="Zhang H."/>
            <person name="Lin R."/>
            <person name="Xie B."/>
        </authorList>
    </citation>
    <scope>NUCLEOTIDE SEQUENCE</scope>
    <source>
        <strain evidence="2">BazhouSP</strain>
    </source>
</reference>
<organism evidence="2 3">
    <name type="scientific">Ditylenchus destructor</name>
    <dbReference type="NCBI Taxonomy" id="166010"/>
    <lineage>
        <taxon>Eukaryota</taxon>
        <taxon>Metazoa</taxon>
        <taxon>Ecdysozoa</taxon>
        <taxon>Nematoda</taxon>
        <taxon>Chromadorea</taxon>
        <taxon>Rhabditida</taxon>
        <taxon>Tylenchina</taxon>
        <taxon>Tylenchomorpha</taxon>
        <taxon>Sphaerularioidea</taxon>
        <taxon>Anguinidae</taxon>
        <taxon>Anguininae</taxon>
        <taxon>Ditylenchus</taxon>
    </lineage>
</organism>
<protein>
    <submittedName>
        <fullName evidence="2">Uncharacterized protein</fullName>
    </submittedName>
</protein>
<evidence type="ECO:0000313" key="3">
    <source>
        <dbReference type="Proteomes" id="UP001201812"/>
    </source>
</evidence>
<dbReference type="AlphaFoldDB" id="A0AAD4MPW1"/>
<accession>A0AAD4MPW1</accession>
<evidence type="ECO:0000256" key="1">
    <source>
        <dbReference type="SAM" id="SignalP"/>
    </source>
</evidence>
<feature type="signal peptide" evidence="1">
    <location>
        <begin position="1"/>
        <end position="18"/>
    </location>
</feature>
<keyword evidence="3" id="KW-1185">Reference proteome</keyword>